<evidence type="ECO:0000256" key="4">
    <source>
        <dbReference type="ARBA" id="ARBA00022989"/>
    </source>
</evidence>
<evidence type="ECO:0000256" key="8">
    <source>
        <dbReference type="SAM" id="Phobius"/>
    </source>
</evidence>
<dbReference type="InterPro" id="IPR003148">
    <property type="entry name" value="RCK_N"/>
</dbReference>
<keyword evidence="5" id="KW-0406">Ion transport</keyword>
<dbReference type="PANTHER" id="PTHR43833:SF9">
    <property type="entry name" value="POTASSIUM CHANNEL PROTEIN YUGO-RELATED"/>
    <property type="match status" value="1"/>
</dbReference>
<evidence type="ECO:0000259" key="10">
    <source>
        <dbReference type="Pfam" id="PF07885"/>
    </source>
</evidence>
<feature type="domain" description="Potassium channel" evidence="10">
    <location>
        <begin position="54"/>
        <end position="130"/>
    </location>
</feature>
<feature type="domain" description="RCK N-terminal" evidence="9">
    <location>
        <begin position="153"/>
        <end position="267"/>
    </location>
</feature>
<dbReference type="GO" id="GO:0005886">
    <property type="term" value="C:plasma membrane"/>
    <property type="evidence" value="ECO:0007669"/>
    <property type="project" value="UniProtKB-SubCell"/>
</dbReference>
<dbReference type="Gene3D" id="1.10.287.70">
    <property type="match status" value="1"/>
</dbReference>
<keyword evidence="7 11" id="KW-0407">Ion channel</keyword>
<dbReference type="SUPFAM" id="SSF51735">
    <property type="entry name" value="NAD(P)-binding Rossmann-fold domains"/>
    <property type="match status" value="1"/>
</dbReference>
<keyword evidence="6 8" id="KW-0472">Membrane</keyword>
<comment type="subcellular location">
    <subcellularLocation>
        <location evidence="1">Cell membrane</location>
        <topology evidence="1">Multi-pass membrane protein</topology>
    </subcellularLocation>
</comment>
<feature type="transmembrane region" description="Helical" evidence="8">
    <location>
        <begin position="48"/>
        <end position="66"/>
    </location>
</feature>
<dbReference type="SUPFAM" id="SSF116726">
    <property type="entry name" value="TrkA C-terminal domain-like"/>
    <property type="match status" value="1"/>
</dbReference>
<evidence type="ECO:0000256" key="2">
    <source>
        <dbReference type="ARBA" id="ARBA00022448"/>
    </source>
</evidence>
<dbReference type="PANTHER" id="PTHR43833">
    <property type="entry name" value="POTASSIUM CHANNEL PROTEIN 2-RELATED-RELATED"/>
    <property type="match status" value="1"/>
</dbReference>
<keyword evidence="2" id="KW-0813">Transport</keyword>
<accession>A0A1W1ELH0</accession>
<dbReference type="InterPro" id="IPR050721">
    <property type="entry name" value="Trk_Ktr_HKT_K-transport"/>
</dbReference>
<feature type="transmembrane region" description="Helical" evidence="8">
    <location>
        <begin position="78"/>
        <end position="95"/>
    </location>
</feature>
<dbReference type="Pfam" id="PF02254">
    <property type="entry name" value="TrkA_N"/>
    <property type="match status" value="1"/>
</dbReference>
<evidence type="ECO:0000256" key="1">
    <source>
        <dbReference type="ARBA" id="ARBA00004651"/>
    </source>
</evidence>
<dbReference type="GO" id="GO:0005267">
    <property type="term" value="F:potassium channel activity"/>
    <property type="evidence" value="ECO:0007669"/>
    <property type="project" value="InterPro"/>
</dbReference>
<dbReference type="InterPro" id="IPR013099">
    <property type="entry name" value="K_chnl_dom"/>
</dbReference>
<evidence type="ECO:0000256" key="7">
    <source>
        <dbReference type="ARBA" id="ARBA00023303"/>
    </source>
</evidence>
<protein>
    <submittedName>
        <fullName evidence="11">Potassium voltage-gated channel subfamily KQT possible potassium channel, VIC family</fullName>
    </submittedName>
</protein>
<evidence type="ECO:0000256" key="6">
    <source>
        <dbReference type="ARBA" id="ARBA00023136"/>
    </source>
</evidence>
<evidence type="ECO:0000256" key="5">
    <source>
        <dbReference type="ARBA" id="ARBA00023065"/>
    </source>
</evidence>
<dbReference type="Gene3D" id="3.30.70.1450">
    <property type="entry name" value="Regulator of K+ conductance, C-terminal domain"/>
    <property type="match status" value="1"/>
</dbReference>
<dbReference type="Gene3D" id="3.40.50.720">
    <property type="entry name" value="NAD(P)-binding Rossmann-like Domain"/>
    <property type="match status" value="1"/>
</dbReference>
<keyword evidence="3 8" id="KW-0812">Transmembrane</keyword>
<feature type="transmembrane region" description="Helical" evidence="8">
    <location>
        <begin position="107"/>
        <end position="131"/>
    </location>
</feature>
<dbReference type="Pfam" id="PF07885">
    <property type="entry name" value="Ion_trans_2"/>
    <property type="match status" value="1"/>
</dbReference>
<dbReference type="PRINTS" id="PR01333">
    <property type="entry name" value="2POREKCHANEL"/>
</dbReference>
<proteinExistence type="predicted"/>
<sequence length="376" mass="42846">MAILPFSHEVKLFRILILFRVFKLFRYARDIHTFTSIITSKKFEFLTLLIFSSVVIFVSSILIYAMEANDDNSTIKTLFDAIYWSIVTISSVGYGDVTPITPAGRVVAIFVIIAGVAVYSFTTSLIVTSFSEQLYQIKDKKILYDIAKLKNFYIICGYENISKTLGIKLKENSKVIIIEKDKQKAKRASKDGFVVLNQDPASINSYKEIDIDKYVKAIICLDSSDVYNVYTALTIRSINKQVRVLSILIHQSNRSKLKFAGVDELFYEKELVGMVAKGLVGQSVAFEAIHAMRINYNSMELQELLINGRILENFTIVGELKSKTYRVMLLGIYKKSKNNFIFNPTDDTTLELGDYLLLIGNMKFLKSYNIYLHKKS</sequence>
<name>A0A1W1ELH0_9ZZZZ</name>
<dbReference type="PRINTS" id="PR00169">
    <property type="entry name" value="KCHANNEL"/>
</dbReference>
<dbReference type="InterPro" id="IPR036721">
    <property type="entry name" value="RCK_C_sf"/>
</dbReference>
<keyword evidence="4 8" id="KW-1133">Transmembrane helix</keyword>
<evidence type="ECO:0000313" key="11">
    <source>
        <dbReference type="EMBL" id="SHO81728.1"/>
    </source>
</evidence>
<dbReference type="EMBL" id="FRYL01000045">
    <property type="protein sequence ID" value="SHO81728.1"/>
    <property type="molecule type" value="Genomic_DNA"/>
</dbReference>
<evidence type="ECO:0000259" key="9">
    <source>
        <dbReference type="Pfam" id="PF02254"/>
    </source>
</evidence>
<dbReference type="InterPro" id="IPR036291">
    <property type="entry name" value="NAD(P)-bd_dom_sf"/>
</dbReference>
<evidence type="ECO:0000256" key="3">
    <source>
        <dbReference type="ARBA" id="ARBA00022692"/>
    </source>
</evidence>
<dbReference type="SUPFAM" id="SSF81324">
    <property type="entry name" value="Voltage-gated potassium channels"/>
    <property type="match status" value="1"/>
</dbReference>
<dbReference type="AlphaFoldDB" id="A0A1W1ELH0"/>
<organism evidence="11">
    <name type="scientific">hydrothermal vent metagenome</name>
    <dbReference type="NCBI Taxonomy" id="652676"/>
    <lineage>
        <taxon>unclassified sequences</taxon>
        <taxon>metagenomes</taxon>
        <taxon>ecological metagenomes</taxon>
    </lineage>
</organism>
<dbReference type="InterPro" id="IPR003280">
    <property type="entry name" value="2pore_dom_K_chnl"/>
</dbReference>
<reference evidence="11" key="1">
    <citation type="submission" date="2016-10" db="EMBL/GenBank/DDBJ databases">
        <authorList>
            <person name="de Groot N.N."/>
        </authorList>
    </citation>
    <scope>NUCLEOTIDE SEQUENCE</scope>
</reference>
<gene>
    <name evidence="11" type="ORF">MNB_SV-15-1274</name>
</gene>